<protein>
    <recommendedName>
        <fullName evidence="4">NlpE-like protein</fullName>
    </recommendedName>
</protein>
<sequence length="148" mass="16491">MKKQRYFLLFLVLMSLGSCRVKPLAPITDLLAKVWKANTVKEADLLVFTLGSSTNIKPGYTRFRLDLSQADKASLIDIDGRLVTGTWTVSTDNKRLILSNLTPKPTNTGGLIEYYILSEPDGLSLQLQRTAESRKTGNTIDQYALIPE</sequence>
<evidence type="ECO:0008006" key="4">
    <source>
        <dbReference type="Google" id="ProtNLM"/>
    </source>
</evidence>
<name>A0A5N1JHT0_9BACT</name>
<reference evidence="2 3" key="1">
    <citation type="submission" date="2019-09" db="EMBL/GenBank/DDBJ databases">
        <title>Genome Sequence of Larkinella sp MA1.</title>
        <authorList>
            <person name="Srinivasan S."/>
        </authorList>
    </citation>
    <scope>NUCLEOTIDE SEQUENCE [LARGE SCALE GENOMIC DNA]</scope>
    <source>
        <strain evidence="2 3">MA1</strain>
    </source>
</reference>
<evidence type="ECO:0000313" key="3">
    <source>
        <dbReference type="Proteomes" id="UP000326344"/>
    </source>
</evidence>
<dbReference type="Proteomes" id="UP000326344">
    <property type="component" value="Unassembled WGS sequence"/>
</dbReference>
<proteinExistence type="predicted"/>
<evidence type="ECO:0000256" key="1">
    <source>
        <dbReference type="SAM" id="SignalP"/>
    </source>
</evidence>
<keyword evidence="1" id="KW-0732">Signal</keyword>
<dbReference type="PROSITE" id="PS51257">
    <property type="entry name" value="PROKAR_LIPOPROTEIN"/>
    <property type="match status" value="1"/>
</dbReference>
<dbReference type="RefSeq" id="WP_150877459.1">
    <property type="nucleotide sequence ID" value="NZ_VTWS01000003.1"/>
</dbReference>
<feature type="chain" id="PRO_5024805129" description="NlpE-like protein" evidence="1">
    <location>
        <begin position="21"/>
        <end position="148"/>
    </location>
</feature>
<accession>A0A5N1JHT0</accession>
<organism evidence="2 3">
    <name type="scientific">Larkinella humicola</name>
    <dbReference type="NCBI Taxonomy" id="2607654"/>
    <lineage>
        <taxon>Bacteria</taxon>
        <taxon>Pseudomonadati</taxon>
        <taxon>Bacteroidota</taxon>
        <taxon>Cytophagia</taxon>
        <taxon>Cytophagales</taxon>
        <taxon>Spirosomataceae</taxon>
        <taxon>Larkinella</taxon>
    </lineage>
</organism>
<dbReference type="EMBL" id="VTWS01000003">
    <property type="protein sequence ID" value="KAA9354057.1"/>
    <property type="molecule type" value="Genomic_DNA"/>
</dbReference>
<gene>
    <name evidence="2" type="ORF">F0P93_15710</name>
</gene>
<feature type="signal peptide" evidence="1">
    <location>
        <begin position="1"/>
        <end position="20"/>
    </location>
</feature>
<dbReference type="AlphaFoldDB" id="A0A5N1JHT0"/>
<comment type="caution">
    <text evidence="2">The sequence shown here is derived from an EMBL/GenBank/DDBJ whole genome shotgun (WGS) entry which is preliminary data.</text>
</comment>
<evidence type="ECO:0000313" key="2">
    <source>
        <dbReference type="EMBL" id="KAA9354057.1"/>
    </source>
</evidence>
<keyword evidence="3" id="KW-1185">Reference proteome</keyword>